<dbReference type="GO" id="GO:0016874">
    <property type="term" value="F:ligase activity"/>
    <property type="evidence" value="ECO:0007669"/>
    <property type="project" value="UniProtKB-KW"/>
</dbReference>
<evidence type="ECO:0000313" key="9">
    <source>
        <dbReference type="Proteomes" id="UP000281488"/>
    </source>
</evidence>
<dbReference type="EMBL" id="RKMZ01000002">
    <property type="protein sequence ID" value="ROX33958.1"/>
    <property type="molecule type" value="Genomic_DNA"/>
</dbReference>
<feature type="transmembrane region" description="Helical" evidence="5">
    <location>
        <begin position="44"/>
        <end position="64"/>
    </location>
</feature>
<feature type="transmembrane region" description="Helical" evidence="5">
    <location>
        <begin position="18"/>
        <end position="38"/>
    </location>
</feature>
<name>A0A431H8E4_ENTFL</name>
<evidence type="ECO:0000256" key="3">
    <source>
        <dbReference type="ARBA" id="ARBA00022989"/>
    </source>
</evidence>
<feature type="transmembrane region" description="Helical" evidence="5">
    <location>
        <begin position="418"/>
        <end position="434"/>
    </location>
</feature>
<feature type="transmembrane region" description="Helical" evidence="5">
    <location>
        <begin position="375"/>
        <end position="397"/>
    </location>
</feature>
<evidence type="ECO:0000313" key="7">
    <source>
        <dbReference type="EMBL" id="ROX33958.1"/>
    </source>
</evidence>
<dbReference type="EMBL" id="SEWT01000002">
    <property type="protein sequence ID" value="RYU34640.1"/>
    <property type="molecule type" value="Genomic_DNA"/>
</dbReference>
<accession>A0A431H8E4</accession>
<feature type="transmembrane region" description="Helical" evidence="5">
    <location>
        <begin position="103"/>
        <end position="122"/>
    </location>
</feature>
<feature type="transmembrane region" description="Helical" evidence="5">
    <location>
        <begin position="186"/>
        <end position="204"/>
    </location>
</feature>
<keyword evidence="4 5" id="KW-0472">Membrane</keyword>
<dbReference type="InterPro" id="IPR051533">
    <property type="entry name" value="WaaL-like"/>
</dbReference>
<evidence type="ECO:0000256" key="2">
    <source>
        <dbReference type="ARBA" id="ARBA00022692"/>
    </source>
</evidence>
<dbReference type="GO" id="GO:0016020">
    <property type="term" value="C:membrane"/>
    <property type="evidence" value="ECO:0007669"/>
    <property type="project" value="UniProtKB-SubCell"/>
</dbReference>
<proteinExistence type="predicted"/>
<dbReference type="PANTHER" id="PTHR37422">
    <property type="entry name" value="TEICHURONIC ACID BIOSYNTHESIS PROTEIN TUAE"/>
    <property type="match status" value="1"/>
</dbReference>
<keyword evidence="2 5" id="KW-0812">Transmembrane</keyword>
<evidence type="ECO:0000256" key="4">
    <source>
        <dbReference type="ARBA" id="ARBA00023136"/>
    </source>
</evidence>
<reference evidence="7 9" key="1">
    <citation type="submission" date="2018-10" db="EMBL/GenBank/DDBJ databases">
        <title>Genotypes and phenotypes of Enterococci isolated from broiler chickens.</title>
        <authorList>
            <person name="Muhammad A.R."/>
            <person name="Diarra M.S."/>
        </authorList>
    </citation>
    <scope>NUCLEOTIDE SEQUENCE [LARGE SCALE GENOMIC DNA]</scope>
    <source>
        <strain evidence="7 9">LIT2 A36'</strain>
    </source>
</reference>
<feature type="domain" description="O-antigen ligase-related" evidence="6">
    <location>
        <begin position="219"/>
        <end position="392"/>
    </location>
</feature>
<evidence type="ECO:0000256" key="5">
    <source>
        <dbReference type="SAM" id="Phobius"/>
    </source>
</evidence>
<gene>
    <name evidence="7" type="ORF">EGW16_04720</name>
    <name evidence="8" type="ORF">EU507_04015</name>
</gene>
<organism evidence="8 10">
    <name type="scientific">Enterococcus faecalis</name>
    <name type="common">Streptococcus faecalis</name>
    <dbReference type="NCBI Taxonomy" id="1351"/>
    <lineage>
        <taxon>Bacteria</taxon>
        <taxon>Bacillati</taxon>
        <taxon>Bacillota</taxon>
        <taxon>Bacilli</taxon>
        <taxon>Lactobacillales</taxon>
        <taxon>Enterococcaceae</taxon>
        <taxon>Enterococcus</taxon>
    </lineage>
</organism>
<dbReference type="Proteomes" id="UP000292223">
    <property type="component" value="Unassembled WGS sequence"/>
</dbReference>
<evidence type="ECO:0000313" key="8">
    <source>
        <dbReference type="EMBL" id="RYU34640.1"/>
    </source>
</evidence>
<evidence type="ECO:0000313" key="10">
    <source>
        <dbReference type="Proteomes" id="UP000292223"/>
    </source>
</evidence>
<dbReference type="AlphaFoldDB" id="A0A431H8E4"/>
<evidence type="ECO:0000259" key="6">
    <source>
        <dbReference type="Pfam" id="PF04932"/>
    </source>
</evidence>
<keyword evidence="3 5" id="KW-1133">Transmembrane helix</keyword>
<feature type="transmembrane region" description="Helical" evidence="5">
    <location>
        <begin position="129"/>
        <end position="153"/>
    </location>
</feature>
<dbReference type="InterPro" id="IPR007016">
    <property type="entry name" value="O-antigen_ligase-rel_domated"/>
</dbReference>
<reference evidence="8 10" key="2">
    <citation type="submission" date="2019-02" db="EMBL/GenBank/DDBJ databases">
        <title>From farm to fork: dissemination of Tn554::fexA-optrA in linezolid-resistant Enterococcus faecalis clones from chicken feces and meat in Tunisia.</title>
        <authorList>
            <person name="Tedim A.P."/>
            <person name="Elghaieb H."/>
            <person name="Abbassi M.S."/>
            <person name="Novais C."/>
            <person name="Hassen A."/>
            <person name="Peixe L."/>
            <person name="Freitas A.R."/>
        </authorList>
    </citation>
    <scope>NUCLEOTIDE SEQUENCE [LARGE SCALE GENOMIC DNA]</scope>
    <source>
        <strain evidence="8 10">728T</strain>
    </source>
</reference>
<feature type="transmembrane region" description="Helical" evidence="5">
    <location>
        <begin position="211"/>
        <end position="229"/>
    </location>
</feature>
<keyword evidence="8" id="KW-0436">Ligase</keyword>
<comment type="subcellular location">
    <subcellularLocation>
        <location evidence="1">Membrane</location>
        <topology evidence="1">Multi-pass membrane protein</topology>
    </subcellularLocation>
</comment>
<evidence type="ECO:0000256" key="1">
    <source>
        <dbReference type="ARBA" id="ARBA00004141"/>
    </source>
</evidence>
<sequence>MNFMDTKESYFLQKGKDIFIIGLFLLLMARAVGAYSLLPSKIDNVLFSMLALFGAIVLAADFFTRILKKNRWTYDPLLLFFMVIMLISSIVNIKYGIFGNLKFIIWEALYFFIIYDNGISASKKNTDTLLSIISSLLITVWTMLVIVSLGMFLTQYHYSIQLSRVNPLRIGMLEGRLFGVFSDPNYASVMCVVTIFLSLYYLFSKKYTNKWLLSGIILSIFLNVSYIILSGSRNGLITLLMTTFVFVFFGMYQYQMKKEVNLFISVLISIFSGLVVIGAVYLITKLIKAGWSYFPQFFDKKEVSGKLEGRVDLTRPDVAKSTDVSNLRFTIWKSAIEIFQSSWLFGTSPKNMIAYAQDILPNTYIAQRNFSVHNAYLNTLASTGILGGITFVVFLLGKVVRVIKYLFKPITNFLSSRIFYCICGVFALAFSGFFHNEMILVNISGAFLFWFLLGKILGDFDEVNKIEDKRE</sequence>
<feature type="transmembrane region" description="Helical" evidence="5">
    <location>
        <begin position="235"/>
        <end position="254"/>
    </location>
</feature>
<feature type="transmembrane region" description="Helical" evidence="5">
    <location>
        <begin position="261"/>
        <end position="283"/>
    </location>
</feature>
<dbReference type="Pfam" id="PF04932">
    <property type="entry name" value="Wzy_C"/>
    <property type="match status" value="1"/>
</dbReference>
<dbReference type="PANTHER" id="PTHR37422:SF13">
    <property type="entry name" value="LIPOPOLYSACCHARIDE BIOSYNTHESIS PROTEIN PA4999-RELATED"/>
    <property type="match status" value="1"/>
</dbReference>
<feature type="transmembrane region" description="Helical" evidence="5">
    <location>
        <begin position="440"/>
        <end position="460"/>
    </location>
</feature>
<protein>
    <submittedName>
        <fullName evidence="8">O-antigen ligase domain-containing protein</fullName>
    </submittedName>
</protein>
<dbReference type="Proteomes" id="UP000281488">
    <property type="component" value="Unassembled WGS sequence"/>
</dbReference>
<feature type="transmembrane region" description="Helical" evidence="5">
    <location>
        <begin position="76"/>
        <end position="97"/>
    </location>
</feature>
<comment type="caution">
    <text evidence="8">The sequence shown here is derived from an EMBL/GenBank/DDBJ whole genome shotgun (WGS) entry which is preliminary data.</text>
</comment>